<name>A0A2I0B4F9_9ASPA</name>
<dbReference type="EMBL" id="KZ451916">
    <property type="protein sequence ID" value="PKA62661.1"/>
    <property type="molecule type" value="Genomic_DNA"/>
</dbReference>
<reference evidence="2 3" key="1">
    <citation type="journal article" date="2017" name="Nature">
        <title>The Apostasia genome and the evolution of orchids.</title>
        <authorList>
            <person name="Zhang G.Q."/>
            <person name="Liu K.W."/>
            <person name="Li Z."/>
            <person name="Lohaus R."/>
            <person name="Hsiao Y.Y."/>
            <person name="Niu S.C."/>
            <person name="Wang J.Y."/>
            <person name="Lin Y.C."/>
            <person name="Xu Q."/>
            <person name="Chen L.J."/>
            <person name="Yoshida K."/>
            <person name="Fujiwara S."/>
            <person name="Wang Z.W."/>
            <person name="Zhang Y.Q."/>
            <person name="Mitsuda N."/>
            <person name="Wang M."/>
            <person name="Liu G.H."/>
            <person name="Pecoraro L."/>
            <person name="Huang H.X."/>
            <person name="Xiao X.J."/>
            <person name="Lin M."/>
            <person name="Wu X.Y."/>
            <person name="Wu W.L."/>
            <person name="Chen Y.Y."/>
            <person name="Chang S.B."/>
            <person name="Sakamoto S."/>
            <person name="Ohme-Takagi M."/>
            <person name="Yagi M."/>
            <person name="Zeng S.J."/>
            <person name="Shen C.Y."/>
            <person name="Yeh C.M."/>
            <person name="Luo Y.B."/>
            <person name="Tsai W.C."/>
            <person name="Van de Peer Y."/>
            <person name="Liu Z.J."/>
        </authorList>
    </citation>
    <scope>NUCLEOTIDE SEQUENCE [LARGE SCALE GENOMIC DNA]</scope>
    <source>
        <strain evidence="3">cv. Shenzhen</strain>
        <tissue evidence="2">Stem</tissue>
    </source>
</reference>
<evidence type="ECO:0000259" key="1">
    <source>
        <dbReference type="Pfam" id="PF00078"/>
    </source>
</evidence>
<evidence type="ECO:0000313" key="3">
    <source>
        <dbReference type="Proteomes" id="UP000236161"/>
    </source>
</evidence>
<dbReference type="InterPro" id="IPR043128">
    <property type="entry name" value="Rev_trsase/Diguanyl_cyclase"/>
</dbReference>
<dbReference type="CDD" id="cd01647">
    <property type="entry name" value="RT_LTR"/>
    <property type="match status" value="1"/>
</dbReference>
<keyword evidence="2" id="KW-0378">Hydrolase</keyword>
<dbReference type="PANTHER" id="PTHR24559:SF444">
    <property type="entry name" value="REVERSE TRANSCRIPTASE DOMAIN-CONTAINING PROTEIN"/>
    <property type="match status" value="1"/>
</dbReference>
<evidence type="ECO:0000313" key="2">
    <source>
        <dbReference type="EMBL" id="PKA62661.1"/>
    </source>
</evidence>
<dbReference type="AlphaFoldDB" id="A0A2I0B4F9"/>
<keyword evidence="3" id="KW-1185">Reference proteome</keyword>
<dbReference type="SUPFAM" id="SSF56672">
    <property type="entry name" value="DNA/RNA polymerases"/>
    <property type="match status" value="1"/>
</dbReference>
<accession>A0A2I0B4F9</accession>
<organism evidence="2 3">
    <name type="scientific">Apostasia shenzhenica</name>
    <dbReference type="NCBI Taxonomy" id="1088818"/>
    <lineage>
        <taxon>Eukaryota</taxon>
        <taxon>Viridiplantae</taxon>
        <taxon>Streptophyta</taxon>
        <taxon>Embryophyta</taxon>
        <taxon>Tracheophyta</taxon>
        <taxon>Spermatophyta</taxon>
        <taxon>Magnoliopsida</taxon>
        <taxon>Liliopsida</taxon>
        <taxon>Asparagales</taxon>
        <taxon>Orchidaceae</taxon>
        <taxon>Apostasioideae</taxon>
        <taxon>Apostasia</taxon>
    </lineage>
</organism>
<sequence length="314" mass="36418">MNWLSKYLVVIDCREKKIKIRGEGSQDLVVFGKSTTMNIKDKTIELQNVPVINEYSNVFSEDLPGLPPDREIEFAIDLIPGIGPISKAPYRMVISELQELKTQVHELLDKGYIRPRVSPWGAPVLFVKKKDDTLRMCIDYRELNRVTIKNKYPLPRIDDLFDLLHGASVFSKIDLRSGYYQLKIKNKDIPKIAFRTRYGHYEYLVMLFGLTNPPATFIDLMNRVFHPYLDQFVIVFIDNILIYSKNSDEHADYLHLVLQKLRENQLYAKFSKCDFWLSSIAFLRHVITAEGISVDPQKISAVIDWPQPTSVSEM</sequence>
<feature type="domain" description="Reverse transcriptase" evidence="1">
    <location>
        <begin position="127"/>
        <end position="283"/>
    </location>
</feature>
<dbReference type="GO" id="GO:0003678">
    <property type="term" value="F:DNA helicase activity"/>
    <property type="evidence" value="ECO:0007669"/>
    <property type="project" value="UniProtKB-EC"/>
</dbReference>
<gene>
    <name evidence="2" type="ORF">AXF42_Ash012248</name>
</gene>
<dbReference type="Gene3D" id="3.10.10.10">
    <property type="entry name" value="HIV Type 1 Reverse Transcriptase, subunit A, domain 1"/>
    <property type="match status" value="1"/>
</dbReference>
<dbReference type="GO" id="GO:0003964">
    <property type="term" value="F:RNA-directed DNA polymerase activity"/>
    <property type="evidence" value="ECO:0007669"/>
    <property type="project" value="UniProtKB-KW"/>
</dbReference>
<keyword evidence="2" id="KW-0548">Nucleotidyltransferase</keyword>
<protein>
    <submittedName>
        <fullName evidence="2">RNA-directed DNA polymerase like</fullName>
        <ecNumber evidence="2">3.6.4.12</ecNumber>
    </submittedName>
</protein>
<dbReference type="OrthoDB" id="679712at2759"/>
<dbReference type="PANTHER" id="PTHR24559">
    <property type="entry name" value="TRANSPOSON TY3-I GAG-POL POLYPROTEIN"/>
    <property type="match status" value="1"/>
</dbReference>
<dbReference type="EC" id="3.6.4.12" evidence="2"/>
<dbReference type="InterPro" id="IPR043502">
    <property type="entry name" value="DNA/RNA_pol_sf"/>
</dbReference>
<dbReference type="Proteomes" id="UP000236161">
    <property type="component" value="Unassembled WGS sequence"/>
</dbReference>
<proteinExistence type="predicted"/>
<dbReference type="Gene3D" id="3.30.70.270">
    <property type="match status" value="1"/>
</dbReference>
<dbReference type="GO" id="GO:0016787">
    <property type="term" value="F:hydrolase activity"/>
    <property type="evidence" value="ECO:0007669"/>
    <property type="project" value="UniProtKB-KW"/>
</dbReference>
<dbReference type="InterPro" id="IPR000477">
    <property type="entry name" value="RT_dom"/>
</dbReference>
<dbReference type="InterPro" id="IPR053134">
    <property type="entry name" value="RNA-dir_DNA_polymerase"/>
</dbReference>
<keyword evidence="2" id="KW-0808">Transferase</keyword>
<dbReference type="Pfam" id="PF00078">
    <property type="entry name" value="RVT_1"/>
    <property type="match status" value="1"/>
</dbReference>
<keyword evidence="2" id="KW-0695">RNA-directed DNA polymerase</keyword>